<dbReference type="InterPro" id="IPR036249">
    <property type="entry name" value="Thioredoxin-like_sf"/>
</dbReference>
<evidence type="ECO:0000259" key="13">
    <source>
        <dbReference type="PROSITE" id="PS51352"/>
    </source>
</evidence>
<dbReference type="InterPro" id="IPR013766">
    <property type="entry name" value="Thioredoxin_domain"/>
</dbReference>
<dbReference type="GO" id="GO:0034599">
    <property type="term" value="P:cellular response to oxidative stress"/>
    <property type="evidence" value="ECO:0007669"/>
    <property type="project" value="TreeGrafter"/>
</dbReference>
<evidence type="ECO:0000256" key="2">
    <source>
        <dbReference type="ARBA" id="ARBA00013017"/>
    </source>
</evidence>
<evidence type="ECO:0000256" key="11">
    <source>
        <dbReference type="ARBA" id="ARBA00049091"/>
    </source>
</evidence>
<keyword evidence="6" id="KW-1015">Disulfide bond</keyword>
<dbReference type="AlphaFoldDB" id="A0A3P3QQP6"/>
<keyword evidence="15" id="KW-1185">Reference proteome</keyword>
<evidence type="ECO:0000256" key="4">
    <source>
        <dbReference type="ARBA" id="ARBA00022862"/>
    </source>
</evidence>
<keyword evidence="7" id="KW-0676">Redox-active center</keyword>
<dbReference type="GO" id="GO:0005737">
    <property type="term" value="C:cytoplasm"/>
    <property type="evidence" value="ECO:0007669"/>
    <property type="project" value="TreeGrafter"/>
</dbReference>
<dbReference type="PANTHER" id="PTHR42801:SF7">
    <property type="entry name" value="SLL1159 PROTEIN"/>
    <property type="match status" value="1"/>
</dbReference>
<keyword evidence="12" id="KW-0732">Signal</keyword>
<evidence type="ECO:0000256" key="6">
    <source>
        <dbReference type="ARBA" id="ARBA00023157"/>
    </source>
</evidence>
<evidence type="ECO:0000313" key="15">
    <source>
        <dbReference type="Proteomes" id="UP000276260"/>
    </source>
</evidence>
<dbReference type="Gene3D" id="3.40.30.10">
    <property type="entry name" value="Glutaredoxin"/>
    <property type="match status" value="1"/>
</dbReference>
<evidence type="ECO:0000256" key="8">
    <source>
        <dbReference type="ARBA" id="ARBA00032824"/>
    </source>
</evidence>
<sequence length="214" mass="23433">MKIQHILLLSLSLFSFNLLAAPRIAQSPEDIKPLLNGMSAPLVSLQDATGKAVELGTVLRQQDTVLVFYRGGWCPYCNLQLAALRQIEPKLEALGYQLIAVTPDSPAAIQASLKDTKGAAISYTLLSDSQFNLSSAFGVAYYLDEKTSATYLNSYKLNLNKEASSGKVVLPVPAVYILNKAGVVQYSYQHINYKVRLQPELLLLAARLAKQTDQ</sequence>
<evidence type="ECO:0000256" key="1">
    <source>
        <dbReference type="ARBA" id="ARBA00003330"/>
    </source>
</evidence>
<feature type="domain" description="Thioredoxin" evidence="13">
    <location>
        <begin position="34"/>
        <end position="213"/>
    </location>
</feature>
<accession>A0A3P3QQP6</accession>
<evidence type="ECO:0000256" key="5">
    <source>
        <dbReference type="ARBA" id="ARBA00023002"/>
    </source>
</evidence>
<dbReference type="GO" id="GO:0008379">
    <property type="term" value="F:thioredoxin peroxidase activity"/>
    <property type="evidence" value="ECO:0007669"/>
    <property type="project" value="TreeGrafter"/>
</dbReference>
<dbReference type="Proteomes" id="UP000276260">
    <property type="component" value="Unassembled WGS sequence"/>
</dbReference>
<dbReference type="RefSeq" id="WP_052749185.1">
    <property type="nucleotide sequence ID" value="NZ_LAVS01000001.1"/>
</dbReference>
<comment type="function">
    <text evidence="1">Thiol-specific peroxidase that catalyzes the reduction of hydrogen peroxide and organic hydroperoxides to water and alcohols, respectively. Plays a role in cell protection against oxidative stress by detoxifying peroxides and as sensor of hydrogen peroxide-mediated signaling events.</text>
</comment>
<comment type="catalytic activity">
    <reaction evidence="11">
        <text>a hydroperoxide + [thioredoxin]-dithiol = an alcohol + [thioredoxin]-disulfide + H2O</text>
        <dbReference type="Rhea" id="RHEA:62620"/>
        <dbReference type="Rhea" id="RHEA-COMP:10698"/>
        <dbReference type="Rhea" id="RHEA-COMP:10700"/>
        <dbReference type="ChEBI" id="CHEBI:15377"/>
        <dbReference type="ChEBI" id="CHEBI:29950"/>
        <dbReference type="ChEBI" id="CHEBI:30879"/>
        <dbReference type="ChEBI" id="CHEBI:35924"/>
        <dbReference type="ChEBI" id="CHEBI:50058"/>
        <dbReference type="EC" id="1.11.1.24"/>
    </reaction>
</comment>
<comment type="caution">
    <text evidence="14">The sequence shown here is derived from an EMBL/GenBank/DDBJ whole genome shotgun (WGS) entry which is preliminary data.</text>
</comment>
<dbReference type="PANTHER" id="PTHR42801">
    <property type="entry name" value="THIOREDOXIN-DEPENDENT PEROXIDE REDUCTASE"/>
    <property type="match status" value="1"/>
</dbReference>
<dbReference type="InterPro" id="IPR000866">
    <property type="entry name" value="AhpC/TSA"/>
</dbReference>
<protein>
    <recommendedName>
        <fullName evidence="2">thioredoxin-dependent peroxiredoxin</fullName>
        <ecNumber evidence="2">1.11.1.24</ecNumber>
    </recommendedName>
    <alternativeName>
        <fullName evidence="8">Thioredoxin peroxidase</fullName>
    </alternativeName>
    <alternativeName>
        <fullName evidence="10">Thioredoxin-dependent peroxiredoxin Bcp</fullName>
    </alternativeName>
</protein>
<evidence type="ECO:0000313" key="14">
    <source>
        <dbReference type="EMBL" id="RRJ23507.1"/>
    </source>
</evidence>
<dbReference type="OrthoDB" id="9809746at2"/>
<evidence type="ECO:0000256" key="9">
    <source>
        <dbReference type="ARBA" id="ARBA00038489"/>
    </source>
</evidence>
<gene>
    <name evidence="14" type="ORF">EIK76_05420</name>
</gene>
<feature type="signal peptide" evidence="12">
    <location>
        <begin position="1"/>
        <end position="20"/>
    </location>
</feature>
<name>A0A3P3QQP6_9GAMM</name>
<dbReference type="SUPFAM" id="SSF52833">
    <property type="entry name" value="Thioredoxin-like"/>
    <property type="match status" value="1"/>
</dbReference>
<evidence type="ECO:0000256" key="12">
    <source>
        <dbReference type="SAM" id="SignalP"/>
    </source>
</evidence>
<keyword evidence="5" id="KW-0560">Oxidoreductase</keyword>
<comment type="similarity">
    <text evidence="9">Belongs to the peroxiredoxin family. BCP/PrxQ subfamily.</text>
</comment>
<dbReference type="Pfam" id="PF00578">
    <property type="entry name" value="AhpC-TSA"/>
    <property type="match status" value="1"/>
</dbReference>
<dbReference type="InterPro" id="IPR050924">
    <property type="entry name" value="Peroxiredoxin_BCP/PrxQ"/>
</dbReference>
<dbReference type="GO" id="GO:0045454">
    <property type="term" value="P:cell redox homeostasis"/>
    <property type="evidence" value="ECO:0007669"/>
    <property type="project" value="TreeGrafter"/>
</dbReference>
<dbReference type="EC" id="1.11.1.24" evidence="2"/>
<evidence type="ECO:0000256" key="3">
    <source>
        <dbReference type="ARBA" id="ARBA00022559"/>
    </source>
</evidence>
<keyword evidence="4" id="KW-0049">Antioxidant</keyword>
<dbReference type="CDD" id="cd02970">
    <property type="entry name" value="PRX_like2"/>
    <property type="match status" value="1"/>
</dbReference>
<proteinExistence type="inferred from homology"/>
<feature type="chain" id="PRO_5018042351" description="thioredoxin-dependent peroxiredoxin" evidence="12">
    <location>
        <begin position="21"/>
        <end position="214"/>
    </location>
</feature>
<evidence type="ECO:0000256" key="7">
    <source>
        <dbReference type="ARBA" id="ARBA00023284"/>
    </source>
</evidence>
<dbReference type="EMBL" id="RRCF01000001">
    <property type="protein sequence ID" value="RRJ23507.1"/>
    <property type="molecule type" value="Genomic_DNA"/>
</dbReference>
<evidence type="ECO:0000256" key="10">
    <source>
        <dbReference type="ARBA" id="ARBA00042639"/>
    </source>
</evidence>
<keyword evidence="3" id="KW-0575">Peroxidase</keyword>
<reference evidence="14 15" key="1">
    <citation type="submission" date="2018-11" db="EMBL/GenBank/DDBJ databases">
        <title>Draft genome analysis of Rheinheimera mesophila isolated from an industrial waste site.</title>
        <authorList>
            <person name="Yu Q."/>
            <person name="Qi Y."/>
            <person name="Zhang H."/>
            <person name="Lu Y."/>
            <person name="Pu J."/>
        </authorList>
    </citation>
    <scope>NUCLEOTIDE SEQUENCE [LARGE SCALE GENOMIC DNA]</scope>
    <source>
        <strain evidence="14 15">IITR13</strain>
    </source>
</reference>
<dbReference type="PROSITE" id="PS51352">
    <property type="entry name" value="THIOREDOXIN_2"/>
    <property type="match status" value="1"/>
</dbReference>
<organism evidence="14 15">
    <name type="scientific">Rheinheimera mesophila</name>
    <dbReference type="NCBI Taxonomy" id="1547515"/>
    <lineage>
        <taxon>Bacteria</taxon>
        <taxon>Pseudomonadati</taxon>
        <taxon>Pseudomonadota</taxon>
        <taxon>Gammaproteobacteria</taxon>
        <taxon>Chromatiales</taxon>
        <taxon>Chromatiaceae</taxon>
        <taxon>Rheinheimera</taxon>
    </lineage>
</organism>